<dbReference type="AlphaFoldDB" id="A0A3B4H964"/>
<sequence length="138" mass="15548">MEGSVSNVEVCNFAYTGQFEKLKQCILSDKTLACKTDQDRRTALHWACSAGHTDIVEFLLDMGVEVNLQDDVSLFVGTLILSFCRLFPIRCHVTINTRDILMNTLFQNDATDVCVLFFALRLRGPLCTLQHLQAEKTS</sequence>
<dbReference type="Ensembl" id="ENSPNYT00000032587.1">
    <property type="protein sequence ID" value="ENSPNYP00000031825.1"/>
    <property type="gene ID" value="ENSPNYG00000024010.1"/>
</dbReference>
<protein>
    <submittedName>
        <fullName evidence="2">Proteasome 26S subunit, non-ATPase 10</fullName>
    </submittedName>
</protein>
<dbReference type="SMART" id="SM00248">
    <property type="entry name" value="ANK"/>
    <property type="match status" value="1"/>
</dbReference>
<dbReference type="PROSITE" id="PS50297">
    <property type="entry name" value="ANK_REP_REGION"/>
    <property type="match status" value="1"/>
</dbReference>
<reference evidence="2" key="1">
    <citation type="submission" date="2023-09" db="UniProtKB">
        <authorList>
            <consortium name="Ensembl"/>
        </authorList>
    </citation>
    <scope>IDENTIFICATION</scope>
</reference>
<dbReference type="Pfam" id="PF00023">
    <property type="entry name" value="Ank"/>
    <property type="match status" value="1"/>
</dbReference>
<dbReference type="SUPFAM" id="SSF48403">
    <property type="entry name" value="Ankyrin repeat"/>
    <property type="match status" value="1"/>
</dbReference>
<keyword evidence="1" id="KW-0040">ANK repeat</keyword>
<dbReference type="PROSITE" id="PS50088">
    <property type="entry name" value="ANK_REPEAT"/>
    <property type="match status" value="1"/>
</dbReference>
<dbReference type="GO" id="GO:0042981">
    <property type="term" value="P:regulation of apoptotic process"/>
    <property type="evidence" value="ECO:0007669"/>
    <property type="project" value="Ensembl"/>
</dbReference>
<dbReference type="InterPro" id="IPR036770">
    <property type="entry name" value="Ankyrin_rpt-contain_sf"/>
</dbReference>
<accession>A0A3B4H964</accession>
<dbReference type="GO" id="GO:0042127">
    <property type="term" value="P:regulation of cell population proliferation"/>
    <property type="evidence" value="ECO:0007669"/>
    <property type="project" value="Ensembl"/>
</dbReference>
<proteinExistence type="predicted"/>
<evidence type="ECO:0000256" key="1">
    <source>
        <dbReference type="PROSITE-ProRule" id="PRU00023"/>
    </source>
</evidence>
<feature type="repeat" description="ANK" evidence="1">
    <location>
        <begin position="39"/>
        <end position="71"/>
    </location>
</feature>
<dbReference type="Gene3D" id="1.25.40.20">
    <property type="entry name" value="Ankyrin repeat-containing domain"/>
    <property type="match status" value="1"/>
</dbReference>
<dbReference type="STRING" id="303518.ENSPNYP00000031825"/>
<dbReference type="GO" id="GO:0055088">
    <property type="term" value="P:lipid homeostasis"/>
    <property type="evidence" value="ECO:0007669"/>
    <property type="project" value="Ensembl"/>
</dbReference>
<dbReference type="InterPro" id="IPR002110">
    <property type="entry name" value="Ankyrin_rpt"/>
</dbReference>
<evidence type="ECO:0000313" key="2">
    <source>
        <dbReference type="Ensembl" id="ENSPNYP00000031825.1"/>
    </source>
</evidence>
<organism evidence="2">
    <name type="scientific">Pundamilia nyererei</name>
    <dbReference type="NCBI Taxonomy" id="303518"/>
    <lineage>
        <taxon>Eukaryota</taxon>
        <taxon>Metazoa</taxon>
        <taxon>Chordata</taxon>
        <taxon>Craniata</taxon>
        <taxon>Vertebrata</taxon>
        <taxon>Euteleostomi</taxon>
        <taxon>Actinopterygii</taxon>
        <taxon>Neopterygii</taxon>
        <taxon>Teleostei</taxon>
        <taxon>Neoteleostei</taxon>
        <taxon>Acanthomorphata</taxon>
        <taxon>Ovalentaria</taxon>
        <taxon>Cichlomorphae</taxon>
        <taxon>Cichliformes</taxon>
        <taxon>Cichlidae</taxon>
        <taxon>African cichlids</taxon>
        <taxon>Pseudocrenilabrinae</taxon>
        <taxon>Haplochromini</taxon>
        <taxon>Pundamilia</taxon>
    </lineage>
</organism>
<dbReference type="GeneTree" id="ENSGT00940000153404"/>
<name>A0A3B4H964_9CICH</name>